<dbReference type="PROSITE" id="PS50114">
    <property type="entry name" value="GATA_ZN_FINGER_2"/>
    <property type="match status" value="1"/>
</dbReference>
<dbReference type="SUPFAM" id="SSF57716">
    <property type="entry name" value="Glucocorticoid receptor-like (DNA-binding domain)"/>
    <property type="match status" value="1"/>
</dbReference>
<accession>A0AAD7NSD1</accession>
<keyword evidence="2 6" id="KW-0863">Zinc-finger</keyword>
<organism evidence="10 11">
    <name type="scientific">Mycena metata</name>
    <dbReference type="NCBI Taxonomy" id="1033252"/>
    <lineage>
        <taxon>Eukaryota</taxon>
        <taxon>Fungi</taxon>
        <taxon>Dikarya</taxon>
        <taxon>Basidiomycota</taxon>
        <taxon>Agaricomycotina</taxon>
        <taxon>Agaricomycetes</taxon>
        <taxon>Agaricomycetidae</taxon>
        <taxon>Agaricales</taxon>
        <taxon>Marasmiineae</taxon>
        <taxon>Mycenaceae</taxon>
        <taxon>Mycena</taxon>
    </lineage>
</organism>
<dbReference type="SMART" id="SM00401">
    <property type="entry name" value="ZnF_GATA"/>
    <property type="match status" value="1"/>
</dbReference>
<sequence length="728" mass="78840">MAHYSAPPRPPNTSFPAVGQTRCCEYSRHISLRAMRGDRHRFMLPVLEGSLQNICSAQTVFLTTGMGLHNRRSLVDQDHLQFIYLDPVLANHLGAQAHDLVGKPLISFVHPDEQASARQDLGSVLESRTLHGSVTRVRFSRLSRVRRELGYHGPPAPWSDAEKIALDSNYMAVDIVINWAAEGVVLCFIHAIVDLRPEDNDETHKTGWTNWCGTPVLDSEQVELLFRRLLVCIPQQNNMARVFQILAHDSTRRLMMSWPPDQSPGPLGSDFSKLVEDVQIGPGAATGNEAKTSCTRRYKALQQMPAVPGEVESIFIPHGSVIFACHKVNSPSQSTATPAPASNMQQIAYNTSSYNGGQPPYYEQQQGSSYALPPLSAPTGPYNYLAQSAQSSPSVSAPYSPARWSQPQGEQPSGAYGAQWAGSAPQAHSTSNLRSGSYPPPQGQQWPSQPPTYIETTNTNGPTFQRPLSPAYGYNSPSDDATSPATDVVPPPRRRVSPGSARESGASGGRSGGTRPMGVLQCSSCKAKTSPEWRKGPSGKKELCNACGLRYARSRAKKDGSTAQRKRKEKGVAAKRATSETPPTSAASSTASYSAIRRNYDDSSFSSAGSGSGSDAYPRLDVPTPSPSPPASNVNFVHYSPGDNHPHYQASGPNSFYSVPSPLSNPPIQSQPGNQSYSERASPMHSPAAHSPLTSTASSFERERERELLPPSLSAEPRNMRRSILAQQ</sequence>
<evidence type="ECO:0000259" key="8">
    <source>
        <dbReference type="PROSITE" id="PS50112"/>
    </source>
</evidence>
<dbReference type="AlphaFoldDB" id="A0AAD7NSD1"/>
<dbReference type="EMBL" id="JARKIB010000013">
    <property type="protein sequence ID" value="KAJ7773216.1"/>
    <property type="molecule type" value="Genomic_DNA"/>
</dbReference>
<feature type="region of interest" description="Disordered" evidence="7">
    <location>
        <begin position="554"/>
        <end position="728"/>
    </location>
</feature>
<evidence type="ECO:0000256" key="5">
    <source>
        <dbReference type="ARBA" id="ARBA00023163"/>
    </source>
</evidence>
<feature type="compositionally biased region" description="Low complexity" evidence="7">
    <location>
        <begin position="579"/>
        <end position="595"/>
    </location>
</feature>
<dbReference type="GO" id="GO:0006355">
    <property type="term" value="P:regulation of DNA-templated transcription"/>
    <property type="evidence" value="ECO:0007669"/>
    <property type="project" value="InterPro"/>
</dbReference>
<dbReference type="GO" id="GO:0043565">
    <property type="term" value="F:sequence-specific DNA binding"/>
    <property type="evidence" value="ECO:0007669"/>
    <property type="project" value="InterPro"/>
</dbReference>
<feature type="compositionally biased region" description="Polar residues" evidence="7">
    <location>
        <begin position="426"/>
        <end position="435"/>
    </location>
</feature>
<dbReference type="InterPro" id="IPR035965">
    <property type="entry name" value="PAS-like_dom_sf"/>
</dbReference>
<feature type="compositionally biased region" description="Low complexity" evidence="7">
    <location>
        <begin position="602"/>
        <end position="616"/>
    </location>
</feature>
<evidence type="ECO:0000256" key="4">
    <source>
        <dbReference type="ARBA" id="ARBA00023015"/>
    </source>
</evidence>
<keyword evidence="1" id="KW-0479">Metal-binding</keyword>
<feature type="compositionally biased region" description="Low complexity" evidence="7">
    <location>
        <begin position="386"/>
        <end position="402"/>
    </location>
</feature>
<feature type="domain" description="PAS" evidence="8">
    <location>
        <begin position="74"/>
        <end position="128"/>
    </location>
</feature>
<dbReference type="PANTHER" id="PTHR47172">
    <property type="entry name" value="OS01G0976800 PROTEIN"/>
    <property type="match status" value="1"/>
</dbReference>
<evidence type="ECO:0000256" key="2">
    <source>
        <dbReference type="ARBA" id="ARBA00022771"/>
    </source>
</evidence>
<feature type="compositionally biased region" description="Low complexity" evidence="7">
    <location>
        <begin position="356"/>
        <end position="370"/>
    </location>
</feature>
<protein>
    <recommendedName>
        <fullName evidence="12">GATA-type domain-containing protein</fullName>
    </recommendedName>
</protein>
<evidence type="ECO:0000256" key="7">
    <source>
        <dbReference type="SAM" id="MobiDB-lite"/>
    </source>
</evidence>
<dbReference type="PANTHER" id="PTHR47172:SF24">
    <property type="entry name" value="GATA ZINC FINGER DOMAIN-CONTAINING PROTEIN 14-RELATED"/>
    <property type="match status" value="1"/>
</dbReference>
<dbReference type="Proteomes" id="UP001215598">
    <property type="component" value="Unassembled WGS sequence"/>
</dbReference>
<dbReference type="SUPFAM" id="SSF55785">
    <property type="entry name" value="PYP-like sensor domain (PAS domain)"/>
    <property type="match status" value="1"/>
</dbReference>
<keyword evidence="11" id="KW-1185">Reference proteome</keyword>
<name>A0AAD7NSD1_9AGAR</name>
<dbReference type="Gene3D" id="3.30.450.20">
    <property type="entry name" value="PAS domain"/>
    <property type="match status" value="1"/>
</dbReference>
<dbReference type="PROSITE" id="PS50112">
    <property type="entry name" value="PAS"/>
    <property type="match status" value="1"/>
</dbReference>
<dbReference type="InterPro" id="IPR000679">
    <property type="entry name" value="Znf_GATA"/>
</dbReference>
<feature type="domain" description="GATA-type" evidence="9">
    <location>
        <begin position="520"/>
        <end position="576"/>
    </location>
</feature>
<gene>
    <name evidence="10" type="ORF">B0H16DRAFT_1714110</name>
</gene>
<feature type="compositionally biased region" description="Polar residues" evidence="7">
    <location>
        <begin position="475"/>
        <end position="485"/>
    </location>
</feature>
<evidence type="ECO:0000256" key="1">
    <source>
        <dbReference type="ARBA" id="ARBA00022723"/>
    </source>
</evidence>
<keyword evidence="3" id="KW-0862">Zinc</keyword>
<dbReference type="PROSITE" id="PS00344">
    <property type="entry name" value="GATA_ZN_FINGER_1"/>
    <property type="match status" value="1"/>
</dbReference>
<evidence type="ECO:0000259" key="9">
    <source>
        <dbReference type="PROSITE" id="PS50114"/>
    </source>
</evidence>
<evidence type="ECO:0000256" key="3">
    <source>
        <dbReference type="ARBA" id="ARBA00022833"/>
    </source>
</evidence>
<evidence type="ECO:0000313" key="11">
    <source>
        <dbReference type="Proteomes" id="UP001215598"/>
    </source>
</evidence>
<feature type="compositionally biased region" description="Polar residues" evidence="7">
    <location>
        <begin position="454"/>
        <end position="463"/>
    </location>
</feature>
<keyword evidence="4" id="KW-0805">Transcription regulation</keyword>
<reference evidence="10" key="1">
    <citation type="submission" date="2023-03" db="EMBL/GenBank/DDBJ databases">
        <title>Massive genome expansion in bonnet fungi (Mycena s.s.) driven by repeated elements and novel gene families across ecological guilds.</title>
        <authorList>
            <consortium name="Lawrence Berkeley National Laboratory"/>
            <person name="Harder C.B."/>
            <person name="Miyauchi S."/>
            <person name="Viragh M."/>
            <person name="Kuo A."/>
            <person name="Thoen E."/>
            <person name="Andreopoulos B."/>
            <person name="Lu D."/>
            <person name="Skrede I."/>
            <person name="Drula E."/>
            <person name="Henrissat B."/>
            <person name="Morin E."/>
            <person name="Kohler A."/>
            <person name="Barry K."/>
            <person name="LaButti K."/>
            <person name="Morin E."/>
            <person name="Salamov A."/>
            <person name="Lipzen A."/>
            <person name="Mereny Z."/>
            <person name="Hegedus B."/>
            <person name="Baldrian P."/>
            <person name="Stursova M."/>
            <person name="Weitz H."/>
            <person name="Taylor A."/>
            <person name="Grigoriev I.V."/>
            <person name="Nagy L.G."/>
            <person name="Martin F."/>
            <person name="Kauserud H."/>
        </authorList>
    </citation>
    <scope>NUCLEOTIDE SEQUENCE</scope>
    <source>
        <strain evidence="10">CBHHK182m</strain>
    </source>
</reference>
<dbReference type="Pfam" id="PF00320">
    <property type="entry name" value="GATA"/>
    <property type="match status" value="1"/>
</dbReference>
<dbReference type="Gene3D" id="3.30.50.10">
    <property type="entry name" value="Erythroid Transcription Factor GATA-1, subunit A"/>
    <property type="match status" value="1"/>
</dbReference>
<keyword evidence="5" id="KW-0804">Transcription</keyword>
<dbReference type="CDD" id="cd00202">
    <property type="entry name" value="ZnF_GATA"/>
    <property type="match status" value="1"/>
</dbReference>
<dbReference type="InterPro" id="IPR000014">
    <property type="entry name" value="PAS"/>
</dbReference>
<evidence type="ECO:0008006" key="12">
    <source>
        <dbReference type="Google" id="ProtNLM"/>
    </source>
</evidence>
<evidence type="ECO:0000256" key="6">
    <source>
        <dbReference type="PROSITE-ProRule" id="PRU00094"/>
    </source>
</evidence>
<dbReference type="GO" id="GO:0008270">
    <property type="term" value="F:zinc ion binding"/>
    <property type="evidence" value="ECO:0007669"/>
    <property type="project" value="UniProtKB-KW"/>
</dbReference>
<dbReference type="InterPro" id="IPR013088">
    <property type="entry name" value="Znf_NHR/GATA"/>
</dbReference>
<feature type="compositionally biased region" description="Polar residues" evidence="7">
    <location>
        <begin position="651"/>
        <end position="679"/>
    </location>
</feature>
<proteinExistence type="predicted"/>
<evidence type="ECO:0000313" key="10">
    <source>
        <dbReference type="EMBL" id="KAJ7773216.1"/>
    </source>
</evidence>
<feature type="region of interest" description="Disordered" evidence="7">
    <location>
        <begin position="350"/>
        <end position="520"/>
    </location>
</feature>
<comment type="caution">
    <text evidence="10">The sequence shown here is derived from an EMBL/GenBank/DDBJ whole genome shotgun (WGS) entry which is preliminary data.</text>
</comment>